<evidence type="ECO:0000256" key="1">
    <source>
        <dbReference type="SAM" id="MobiDB-lite"/>
    </source>
</evidence>
<accession>A0A6A5VWR6</accession>
<dbReference type="PANTHER" id="PTHR38116">
    <property type="entry name" value="CHROMOSOME 7, WHOLE GENOME SHOTGUN SEQUENCE"/>
    <property type="match status" value="1"/>
</dbReference>
<feature type="region of interest" description="Disordered" evidence="1">
    <location>
        <begin position="1"/>
        <end position="78"/>
    </location>
</feature>
<dbReference type="OrthoDB" id="2245989at2759"/>
<organism evidence="2 3">
    <name type="scientific">Bimuria novae-zelandiae CBS 107.79</name>
    <dbReference type="NCBI Taxonomy" id="1447943"/>
    <lineage>
        <taxon>Eukaryota</taxon>
        <taxon>Fungi</taxon>
        <taxon>Dikarya</taxon>
        <taxon>Ascomycota</taxon>
        <taxon>Pezizomycotina</taxon>
        <taxon>Dothideomycetes</taxon>
        <taxon>Pleosporomycetidae</taxon>
        <taxon>Pleosporales</taxon>
        <taxon>Massarineae</taxon>
        <taxon>Didymosphaeriaceae</taxon>
        <taxon>Bimuria</taxon>
    </lineage>
</organism>
<proteinExistence type="predicted"/>
<evidence type="ECO:0008006" key="4">
    <source>
        <dbReference type="Google" id="ProtNLM"/>
    </source>
</evidence>
<reference evidence="2" key="1">
    <citation type="journal article" date="2020" name="Stud. Mycol.">
        <title>101 Dothideomycetes genomes: a test case for predicting lifestyles and emergence of pathogens.</title>
        <authorList>
            <person name="Haridas S."/>
            <person name="Albert R."/>
            <person name="Binder M."/>
            <person name="Bloem J."/>
            <person name="Labutti K."/>
            <person name="Salamov A."/>
            <person name="Andreopoulos B."/>
            <person name="Baker S."/>
            <person name="Barry K."/>
            <person name="Bills G."/>
            <person name="Bluhm B."/>
            <person name="Cannon C."/>
            <person name="Castanera R."/>
            <person name="Culley D."/>
            <person name="Daum C."/>
            <person name="Ezra D."/>
            <person name="Gonzalez J."/>
            <person name="Henrissat B."/>
            <person name="Kuo A."/>
            <person name="Liang C."/>
            <person name="Lipzen A."/>
            <person name="Lutzoni F."/>
            <person name="Magnuson J."/>
            <person name="Mondo S."/>
            <person name="Nolan M."/>
            <person name="Ohm R."/>
            <person name="Pangilinan J."/>
            <person name="Park H.-J."/>
            <person name="Ramirez L."/>
            <person name="Alfaro M."/>
            <person name="Sun H."/>
            <person name="Tritt A."/>
            <person name="Yoshinaga Y."/>
            <person name="Zwiers L.-H."/>
            <person name="Turgeon B."/>
            <person name="Goodwin S."/>
            <person name="Spatafora J."/>
            <person name="Crous P."/>
            <person name="Grigoriev I."/>
        </authorList>
    </citation>
    <scope>NUCLEOTIDE SEQUENCE</scope>
    <source>
        <strain evidence="2">CBS 107.79</strain>
    </source>
</reference>
<dbReference type="PANTHER" id="PTHR38116:SF1">
    <property type="entry name" value="BZIP DOMAIN-CONTAINING PROTEIN"/>
    <property type="match status" value="1"/>
</dbReference>
<keyword evidence="3" id="KW-1185">Reference proteome</keyword>
<feature type="compositionally biased region" description="Basic and acidic residues" evidence="1">
    <location>
        <begin position="40"/>
        <end position="70"/>
    </location>
</feature>
<evidence type="ECO:0000313" key="2">
    <source>
        <dbReference type="EMBL" id="KAF1980202.1"/>
    </source>
</evidence>
<feature type="compositionally biased region" description="Basic and acidic residues" evidence="1">
    <location>
        <begin position="1"/>
        <end position="29"/>
    </location>
</feature>
<dbReference type="AlphaFoldDB" id="A0A6A5VWR6"/>
<gene>
    <name evidence="2" type="ORF">BU23DRAFT_4463</name>
</gene>
<name>A0A6A5VWR6_9PLEO</name>
<dbReference type="Pfam" id="PF11905">
    <property type="entry name" value="DUF3425"/>
    <property type="match status" value="1"/>
</dbReference>
<dbReference type="CDD" id="cd14688">
    <property type="entry name" value="bZIP_YAP"/>
    <property type="match status" value="1"/>
</dbReference>
<dbReference type="EMBL" id="ML976656">
    <property type="protein sequence ID" value="KAF1980202.1"/>
    <property type="molecule type" value="Genomic_DNA"/>
</dbReference>
<dbReference type="InterPro" id="IPR021833">
    <property type="entry name" value="DUF3425"/>
</dbReference>
<protein>
    <recommendedName>
        <fullName evidence="4">BZIP domain-containing protein</fullName>
    </recommendedName>
</protein>
<sequence length="261" mass="29119">MTRRTSPSEDDWHSVQDAKERKKIQDRLAQRARRKSQCQRLREAKNNPKRGSEASETRRGGSTQHQEKSPESSVAPPSICWLNAEGDVELASLFADVVNGSSSSSASLSPSFKDFAPPHLAGYRFSDALTNPLPAPGASPIAARYPLTFAGALYINGMYLKLPCSTVVPAKSDPVGPEVPETLRPTELQLTTIHPRWIDRFPFPRMRDSLISLSGVIDDEEFMHDLALLPSFDIVPGKEPWDPKAWKIKKPFADKWGYLFF</sequence>
<dbReference type="Proteomes" id="UP000800036">
    <property type="component" value="Unassembled WGS sequence"/>
</dbReference>
<evidence type="ECO:0000313" key="3">
    <source>
        <dbReference type="Proteomes" id="UP000800036"/>
    </source>
</evidence>